<evidence type="ECO:0000259" key="3">
    <source>
        <dbReference type="Pfam" id="PF15675"/>
    </source>
</evidence>
<feature type="region of interest" description="Disordered" evidence="1">
    <location>
        <begin position="163"/>
        <end position="210"/>
    </location>
</feature>
<protein>
    <submittedName>
        <fullName evidence="4">Dynactin associated protein</fullName>
    </submittedName>
</protein>
<feature type="compositionally biased region" description="Low complexity" evidence="1">
    <location>
        <begin position="171"/>
        <end position="210"/>
    </location>
</feature>
<keyword evidence="5" id="KW-1185">Reference proteome</keyword>
<dbReference type="GeneTree" id="ENSGT00400000022381"/>
<dbReference type="STRING" id="60711.ENSCSAP00000014138"/>
<reference evidence="4" key="2">
    <citation type="submission" date="2025-08" db="UniProtKB">
        <authorList>
            <consortium name="Ensembl"/>
        </authorList>
    </citation>
    <scope>IDENTIFICATION</scope>
</reference>
<dbReference type="OMA" id="SSICWCP"/>
<dbReference type="InterPro" id="IPR031379">
    <property type="entry name" value="CLLAC"/>
</dbReference>
<evidence type="ECO:0000256" key="2">
    <source>
        <dbReference type="SAM" id="Phobius"/>
    </source>
</evidence>
<proteinExistence type="predicted"/>
<sequence length="210" mass="22482">MVADIKGNEQIEKYFWREACDIGSSRMDRKHGKYILNVEHSENQRPTTCPNDQEAHSSIRWCPPSNDITSDVSPNLTGVCMSPGVLAHSRCLQSESSNTQVKEHCRNDWSMWKVFLACLLACVIMTAIGVLIVCLVNNKGSASSSIVIQLSTNNGECVTVKPGTPSPACPPTMTTTSTVPASTATETTTSTATTATTSTEPTSAAAANQL</sequence>
<feature type="domain" description="CLLAC-motif containing" evidence="3">
    <location>
        <begin position="108"/>
        <end position="137"/>
    </location>
</feature>
<dbReference type="EMBL" id="AQIB01127823">
    <property type="status" value="NOT_ANNOTATED_CDS"/>
    <property type="molecule type" value="Genomic_DNA"/>
</dbReference>
<accession>A0A0D9RZU9</accession>
<dbReference type="Ensembl" id="ENSCSAT00000016217.1">
    <property type="protein sequence ID" value="ENSCSAP00000014138.1"/>
    <property type="gene ID" value="ENSCSAG00000018120.1"/>
</dbReference>
<dbReference type="AlphaFoldDB" id="A0A0D9RZU9"/>
<dbReference type="Proteomes" id="UP000029965">
    <property type="component" value="Chromosome 18"/>
</dbReference>
<dbReference type="Pfam" id="PF15675">
    <property type="entry name" value="CLLAC"/>
    <property type="match status" value="1"/>
</dbReference>
<dbReference type="GO" id="GO:0005886">
    <property type="term" value="C:plasma membrane"/>
    <property type="evidence" value="ECO:0007669"/>
    <property type="project" value="TreeGrafter"/>
</dbReference>
<evidence type="ECO:0000256" key="1">
    <source>
        <dbReference type="SAM" id="MobiDB-lite"/>
    </source>
</evidence>
<reference evidence="4 5" key="1">
    <citation type="submission" date="2014-03" db="EMBL/GenBank/DDBJ databases">
        <authorList>
            <person name="Warren W."/>
            <person name="Wilson R.K."/>
        </authorList>
    </citation>
    <scope>NUCLEOTIDE SEQUENCE</scope>
</reference>
<evidence type="ECO:0000313" key="4">
    <source>
        <dbReference type="Ensembl" id="ENSCSAP00000014138.1"/>
    </source>
</evidence>
<keyword evidence="2" id="KW-0812">Transmembrane</keyword>
<dbReference type="PANTHER" id="PTHR35349">
    <property type="entry name" value="DYNACTIN-ASSOCIATED PROTEIN"/>
    <property type="match status" value="1"/>
</dbReference>
<evidence type="ECO:0000313" key="5">
    <source>
        <dbReference type="Proteomes" id="UP000029965"/>
    </source>
</evidence>
<keyword evidence="2" id="KW-0472">Membrane</keyword>
<dbReference type="InterPro" id="IPR053297">
    <property type="entry name" value="Dynactin-associated"/>
</dbReference>
<feature type="transmembrane region" description="Helical" evidence="2">
    <location>
        <begin position="114"/>
        <end position="136"/>
    </location>
</feature>
<dbReference type="eggNOG" id="ENOG502RTZD">
    <property type="taxonomic scope" value="Eukaryota"/>
</dbReference>
<dbReference type="GO" id="GO:0005794">
    <property type="term" value="C:Golgi apparatus"/>
    <property type="evidence" value="ECO:0007669"/>
    <property type="project" value="TreeGrafter"/>
</dbReference>
<reference evidence="4" key="3">
    <citation type="submission" date="2025-09" db="UniProtKB">
        <authorList>
            <consortium name="Ensembl"/>
        </authorList>
    </citation>
    <scope>IDENTIFICATION</scope>
</reference>
<organism evidence="4 5">
    <name type="scientific">Chlorocebus sabaeus</name>
    <name type="common">Green monkey</name>
    <name type="synonym">Simia sabaea</name>
    <dbReference type="NCBI Taxonomy" id="60711"/>
    <lineage>
        <taxon>Eukaryota</taxon>
        <taxon>Metazoa</taxon>
        <taxon>Chordata</taxon>
        <taxon>Craniata</taxon>
        <taxon>Vertebrata</taxon>
        <taxon>Euteleostomi</taxon>
        <taxon>Mammalia</taxon>
        <taxon>Eutheria</taxon>
        <taxon>Euarchontoglires</taxon>
        <taxon>Primates</taxon>
        <taxon>Haplorrhini</taxon>
        <taxon>Catarrhini</taxon>
        <taxon>Cercopithecidae</taxon>
        <taxon>Cercopithecinae</taxon>
        <taxon>Chlorocebus</taxon>
    </lineage>
</organism>
<dbReference type="PANTHER" id="PTHR35349:SF7">
    <property type="entry name" value="DYNACTIN-ASSOCIATED PROTEIN"/>
    <property type="match status" value="1"/>
</dbReference>
<name>A0A0D9RZU9_CHLSB</name>
<gene>
    <name evidence="4" type="primary">DYNAP</name>
</gene>
<keyword evidence="2" id="KW-1133">Transmembrane helix</keyword>